<comment type="caution">
    <text evidence="1">The sequence shown here is derived from an EMBL/GenBank/DDBJ whole genome shotgun (WGS) entry which is preliminary data.</text>
</comment>
<evidence type="ECO:0000313" key="2">
    <source>
        <dbReference type="Proteomes" id="UP000594638"/>
    </source>
</evidence>
<sequence length="134" mass="14866">MPSPQPGSGQKVEANNEGMEMLCLDDFMVDANGNSSPDHKEREEGTITTRKCSDSDGIFLIDSLGPSSGENGFEWDWEWENVINGGNEVCGQEENTYSWLWDNNESGDGYCDNGVGFEMDMNENHSAIITWLLS</sequence>
<dbReference type="Proteomes" id="UP000594638">
    <property type="component" value="Unassembled WGS sequence"/>
</dbReference>
<accession>A0A8S0PZ67</accession>
<keyword evidence="2" id="KW-1185">Reference proteome</keyword>
<gene>
    <name evidence="1" type="ORF">OLEA9_A095065</name>
</gene>
<evidence type="ECO:0000313" key="1">
    <source>
        <dbReference type="EMBL" id="CAA2959937.1"/>
    </source>
</evidence>
<dbReference type="AlphaFoldDB" id="A0A8S0PZ67"/>
<name>A0A8S0PZ67_OLEEU</name>
<dbReference type="Gramene" id="OE9A095065T1">
    <property type="protein sequence ID" value="OE9A095065C1"/>
    <property type="gene ID" value="OE9A095065"/>
</dbReference>
<organism evidence="1 2">
    <name type="scientific">Olea europaea subsp. europaea</name>
    <dbReference type="NCBI Taxonomy" id="158383"/>
    <lineage>
        <taxon>Eukaryota</taxon>
        <taxon>Viridiplantae</taxon>
        <taxon>Streptophyta</taxon>
        <taxon>Embryophyta</taxon>
        <taxon>Tracheophyta</taxon>
        <taxon>Spermatophyta</taxon>
        <taxon>Magnoliopsida</taxon>
        <taxon>eudicotyledons</taxon>
        <taxon>Gunneridae</taxon>
        <taxon>Pentapetalae</taxon>
        <taxon>asterids</taxon>
        <taxon>lamiids</taxon>
        <taxon>Lamiales</taxon>
        <taxon>Oleaceae</taxon>
        <taxon>Oleeae</taxon>
        <taxon>Olea</taxon>
    </lineage>
</organism>
<proteinExistence type="predicted"/>
<reference evidence="1 2" key="1">
    <citation type="submission" date="2019-12" db="EMBL/GenBank/DDBJ databases">
        <authorList>
            <person name="Alioto T."/>
            <person name="Alioto T."/>
            <person name="Gomez Garrido J."/>
        </authorList>
    </citation>
    <scope>NUCLEOTIDE SEQUENCE [LARGE SCALE GENOMIC DNA]</scope>
</reference>
<dbReference type="EMBL" id="CACTIH010000356">
    <property type="protein sequence ID" value="CAA2959937.1"/>
    <property type="molecule type" value="Genomic_DNA"/>
</dbReference>
<protein>
    <submittedName>
        <fullName evidence="1">Uncharacterized protein</fullName>
    </submittedName>
</protein>